<protein>
    <submittedName>
        <fullName evidence="3">Alpha/beta fold hydrolase</fullName>
    </submittedName>
    <submittedName>
        <fullName evidence="2">Pimeloyl-ACP methyl ester carboxylesterase</fullName>
    </submittedName>
</protein>
<dbReference type="RefSeq" id="WP_156014629.1">
    <property type="nucleotide sequence ID" value="NZ_CP045484.1"/>
</dbReference>
<dbReference type="EMBL" id="CP045484">
    <property type="protein sequence ID" value="QGR17125.1"/>
    <property type="molecule type" value="Genomic_DNA"/>
</dbReference>
<dbReference type="PANTHER" id="PTHR43798:SF33">
    <property type="entry name" value="HYDROLASE, PUTATIVE (AFU_ORTHOLOGUE AFUA_2G14860)-RELATED"/>
    <property type="match status" value="1"/>
</dbReference>
<dbReference type="KEGG" id="soh:D1869_07955"/>
<dbReference type="PANTHER" id="PTHR43798">
    <property type="entry name" value="MONOACYLGLYCEROL LIPASE"/>
    <property type="match status" value="1"/>
</dbReference>
<evidence type="ECO:0000259" key="1">
    <source>
        <dbReference type="Pfam" id="PF00561"/>
    </source>
</evidence>
<dbReference type="SUPFAM" id="SSF53474">
    <property type="entry name" value="alpha/beta-Hydrolases"/>
    <property type="match status" value="1"/>
</dbReference>
<dbReference type="PRINTS" id="PR00111">
    <property type="entry name" value="ABHYDROLASE"/>
</dbReference>
<dbReference type="GO" id="GO:0016787">
    <property type="term" value="F:hydrolase activity"/>
    <property type="evidence" value="ECO:0007669"/>
    <property type="project" value="UniProtKB-KW"/>
</dbReference>
<accession>A0A650CHG6</accession>
<reference evidence="3 4" key="1">
    <citation type="submission" date="2019-10" db="EMBL/GenBank/DDBJ databases">
        <title>Genome Sequences from Six Type Strain Members of the Archaeal Family Sulfolobaceae: Acidianus ambivalens, Acidianus infernus, Metallosphaera prunae, Stygiolobus azoricus, Sulfolobus metallicus, and Sulfurisphaera ohwakuensis.</title>
        <authorList>
            <person name="Counts J.A."/>
            <person name="Kelly R.M."/>
        </authorList>
    </citation>
    <scope>NUCLEOTIDE SEQUENCE [LARGE SCALE GENOMIC DNA]</scope>
    <source>
        <strain evidence="3 4">TA-1</strain>
    </source>
</reference>
<organism evidence="3 4">
    <name type="scientific">Sulfurisphaera ohwakuensis</name>
    <dbReference type="NCBI Taxonomy" id="69656"/>
    <lineage>
        <taxon>Archaea</taxon>
        <taxon>Thermoproteota</taxon>
        <taxon>Thermoprotei</taxon>
        <taxon>Sulfolobales</taxon>
        <taxon>Sulfolobaceae</taxon>
        <taxon>Sulfurisphaera</taxon>
    </lineage>
</organism>
<dbReference type="GeneID" id="42801172"/>
<gene>
    <name evidence="3" type="ORF">D1869_07955</name>
    <name evidence="2" type="ORF">HNQ62_000138</name>
</gene>
<keyword evidence="4" id="KW-1185">Reference proteome</keyword>
<dbReference type="GO" id="GO:0016020">
    <property type="term" value="C:membrane"/>
    <property type="evidence" value="ECO:0007669"/>
    <property type="project" value="TreeGrafter"/>
</dbReference>
<dbReference type="Gene3D" id="3.40.50.1820">
    <property type="entry name" value="alpha/beta hydrolase"/>
    <property type="match status" value="1"/>
</dbReference>
<feature type="domain" description="AB hydrolase-1" evidence="1">
    <location>
        <begin position="23"/>
        <end position="244"/>
    </location>
</feature>
<dbReference type="AlphaFoldDB" id="A0A650CHG6"/>
<dbReference type="InterPro" id="IPR029058">
    <property type="entry name" value="AB_hydrolase_fold"/>
</dbReference>
<sequence length="255" mass="28921">MFAYLSNGIRIFYEDRGKYENKTIILIHHLAGSINSWKYITPVLSEKFRVLVYDLRGHGRSSIPPGPYKIEEHSEDLEGLIEELGIEDPIIVGHSIGSLIAIDYALNNYVKKLILIGALYKAPNPEPYQKYVSIAMNLGMVALAEYRRSQGELSNSLINNPTLWKDFINIYNENTPLGYKYAVEGLLSAKDYSKELQKIDSNVLLIYGDKDKLSANVTVFQQNIRNLTVQTFKGYGHFLNLEEPKGLIEAIVNFV</sequence>
<dbReference type="Proteomes" id="UP000427373">
    <property type="component" value="Chromosome"/>
</dbReference>
<dbReference type="InterPro" id="IPR000073">
    <property type="entry name" value="AB_hydrolase_1"/>
</dbReference>
<dbReference type="OrthoDB" id="7531at2157"/>
<evidence type="ECO:0000313" key="3">
    <source>
        <dbReference type="EMBL" id="QGR17125.1"/>
    </source>
</evidence>
<keyword evidence="3" id="KW-0378">Hydrolase</keyword>
<dbReference type="EMBL" id="JACHFY010000001">
    <property type="protein sequence ID" value="MBB5252420.1"/>
    <property type="molecule type" value="Genomic_DNA"/>
</dbReference>
<name>A0A650CHG6_SULOH</name>
<evidence type="ECO:0000313" key="2">
    <source>
        <dbReference type="EMBL" id="MBB5252420.1"/>
    </source>
</evidence>
<dbReference type="Proteomes" id="UP000582213">
    <property type="component" value="Unassembled WGS sequence"/>
</dbReference>
<evidence type="ECO:0000313" key="4">
    <source>
        <dbReference type="Proteomes" id="UP000427373"/>
    </source>
</evidence>
<dbReference type="InterPro" id="IPR050266">
    <property type="entry name" value="AB_hydrolase_sf"/>
</dbReference>
<evidence type="ECO:0000313" key="5">
    <source>
        <dbReference type="Proteomes" id="UP000582213"/>
    </source>
</evidence>
<proteinExistence type="predicted"/>
<dbReference type="Pfam" id="PF00561">
    <property type="entry name" value="Abhydrolase_1"/>
    <property type="match status" value="1"/>
</dbReference>
<reference evidence="2 5" key="2">
    <citation type="submission" date="2020-08" db="EMBL/GenBank/DDBJ databases">
        <title>Genomic Encyclopedia of Type Strains, Phase IV (KMG-IV): sequencing the most valuable type-strain genomes for metagenomic binning, comparative biology and taxonomic classification.</title>
        <authorList>
            <person name="Goeker M."/>
        </authorList>
    </citation>
    <scope>NUCLEOTIDE SEQUENCE [LARGE SCALE GENOMIC DNA]</scope>
    <source>
        <strain evidence="2 5">DSM 12421</strain>
    </source>
</reference>